<gene>
    <name evidence="1" type="ORF">BD410DRAFT_317619</name>
</gene>
<proteinExistence type="predicted"/>
<dbReference type="EMBL" id="ML170444">
    <property type="protein sequence ID" value="TDL13869.1"/>
    <property type="molecule type" value="Genomic_DNA"/>
</dbReference>
<accession>A0A4Y7PH36</accession>
<dbReference type="Proteomes" id="UP000294933">
    <property type="component" value="Unassembled WGS sequence"/>
</dbReference>
<dbReference type="VEuPathDB" id="FungiDB:BD410DRAFT_317619"/>
<dbReference type="AlphaFoldDB" id="A0A4Y7PH36"/>
<evidence type="ECO:0000313" key="1">
    <source>
        <dbReference type="EMBL" id="TDL13869.1"/>
    </source>
</evidence>
<evidence type="ECO:0000313" key="2">
    <source>
        <dbReference type="Proteomes" id="UP000294933"/>
    </source>
</evidence>
<sequence length="95" mass="11076">MHHLTGPTMSAKPIIKVPREPVRWTVCEKFLRITGGLGNANGQLFFRKTDEDEISRKNTRTYRRRGMLAHIARKRSQVFDGRNWDQRPSPIMSLL</sequence>
<reference evidence="1 2" key="1">
    <citation type="submission" date="2018-06" db="EMBL/GenBank/DDBJ databases">
        <title>A transcriptomic atlas of mushroom development highlights an independent origin of complex multicellularity.</title>
        <authorList>
            <consortium name="DOE Joint Genome Institute"/>
            <person name="Krizsan K."/>
            <person name="Almasi E."/>
            <person name="Merenyi Z."/>
            <person name="Sahu N."/>
            <person name="Viragh M."/>
            <person name="Koszo T."/>
            <person name="Mondo S."/>
            <person name="Kiss B."/>
            <person name="Balint B."/>
            <person name="Kues U."/>
            <person name="Barry K."/>
            <person name="Hegedus J.C."/>
            <person name="Henrissat B."/>
            <person name="Johnson J."/>
            <person name="Lipzen A."/>
            <person name="Ohm R."/>
            <person name="Nagy I."/>
            <person name="Pangilinan J."/>
            <person name="Yan J."/>
            <person name="Xiong Y."/>
            <person name="Grigoriev I.V."/>
            <person name="Hibbett D.S."/>
            <person name="Nagy L.G."/>
        </authorList>
    </citation>
    <scope>NUCLEOTIDE SEQUENCE [LARGE SCALE GENOMIC DNA]</scope>
    <source>
        <strain evidence="1 2">SZMC22713</strain>
    </source>
</reference>
<organism evidence="1 2">
    <name type="scientific">Rickenella mellea</name>
    <dbReference type="NCBI Taxonomy" id="50990"/>
    <lineage>
        <taxon>Eukaryota</taxon>
        <taxon>Fungi</taxon>
        <taxon>Dikarya</taxon>
        <taxon>Basidiomycota</taxon>
        <taxon>Agaricomycotina</taxon>
        <taxon>Agaricomycetes</taxon>
        <taxon>Hymenochaetales</taxon>
        <taxon>Rickenellaceae</taxon>
        <taxon>Rickenella</taxon>
    </lineage>
</organism>
<keyword evidence="2" id="KW-1185">Reference proteome</keyword>
<name>A0A4Y7PH36_9AGAM</name>
<protein>
    <submittedName>
        <fullName evidence="1">Uncharacterized protein</fullName>
    </submittedName>
</protein>